<dbReference type="OrthoDB" id="19849at2"/>
<reference evidence="9" key="1">
    <citation type="submission" date="2012-02" db="EMBL/GenBank/DDBJ databases">
        <title>The complete genome of Frateuria aurantia DSM 6220.</title>
        <authorList>
            <consortium name="US DOE Joint Genome Institute (JGI-PGF)"/>
            <person name="Lucas S."/>
            <person name="Copeland A."/>
            <person name="Lapidus A."/>
            <person name="Glavina del Rio T."/>
            <person name="Dalin E."/>
            <person name="Tice H."/>
            <person name="Bruce D."/>
            <person name="Goodwin L."/>
            <person name="Pitluck S."/>
            <person name="Peters L."/>
            <person name="Ovchinnikova G."/>
            <person name="Teshima H."/>
            <person name="Kyrpides N."/>
            <person name="Mavromatis K."/>
            <person name="Ivanova N."/>
            <person name="Brettin T."/>
            <person name="Detter J.C."/>
            <person name="Han C."/>
            <person name="Larimer F."/>
            <person name="Land M."/>
            <person name="Hauser L."/>
            <person name="Markowitz V."/>
            <person name="Cheng J.-F."/>
            <person name="Hugenholtz P."/>
            <person name="Woyke T."/>
            <person name="Wu D."/>
            <person name="Brambilla E."/>
            <person name="Klenk H.-P."/>
            <person name="Eisen J.A."/>
        </authorList>
    </citation>
    <scope>NUCLEOTIDE SEQUENCE</scope>
    <source>
        <strain evidence="9">DSM 6220</strain>
    </source>
</reference>
<dbReference type="eggNOG" id="COG2067">
    <property type="taxonomic scope" value="Bacteria"/>
</dbReference>
<dbReference type="STRING" id="767434.Fraau_0342"/>
<dbReference type="PANTHER" id="PTHR35093">
    <property type="entry name" value="OUTER MEMBRANE PROTEIN NMB0088-RELATED"/>
    <property type="match status" value="1"/>
</dbReference>
<sequence length="415" mass="44127">MSHHPTITRWLSGCALLCSAAHATDGYFQNGYSTRSSGAGGVGIALPQDAVAGAYNPAATAWLHRRLDIGLSAFVPDRSATIHGNPLASGHYGGNGSHWFPIPEFGWSRPLPHALSVGIAAYANGGMNTTYRHNPYAAFGSRGKAGVSLEQAFVSPTLAWQYAPGQALGIGLNFAWQHFEARGLGAFASASIAPDQLSNNGYHNSTGWGPSAGWLGRFGPFSLGLAWTARIHASRFKAYQGLFASHGSFDIPQRYGLGLAWQATRQLTLASDIQRIDYADVESIAQPIEALLAGRPLGSHDGPGFGWRSITSYKFGAIYQLSGPLKLRLGFSHAGNPVPTGQTFFNILAPAVAENHLSAGASWKVGHHGELSLAYTHAFSKHIRGRNSVPQPFGGGEADLQLGEDQLGLAYAYIY</sequence>
<evidence type="ECO:0000256" key="7">
    <source>
        <dbReference type="ARBA" id="ARBA00023237"/>
    </source>
</evidence>
<keyword evidence="4" id="KW-0812">Transmembrane</keyword>
<dbReference type="HOGENOM" id="CLU_035981_1_0_6"/>
<evidence type="ECO:0000256" key="6">
    <source>
        <dbReference type="ARBA" id="ARBA00023136"/>
    </source>
</evidence>
<keyword evidence="6" id="KW-0472">Membrane</keyword>
<evidence type="ECO:0000256" key="4">
    <source>
        <dbReference type="ARBA" id="ARBA00022692"/>
    </source>
</evidence>
<evidence type="ECO:0000256" key="5">
    <source>
        <dbReference type="ARBA" id="ARBA00022729"/>
    </source>
</evidence>
<comment type="similarity">
    <text evidence="2">Belongs to the OmpP1/FadL family.</text>
</comment>
<dbReference type="AlphaFoldDB" id="H8L334"/>
<gene>
    <name evidence="9" type="ordered locus">Fraau_0342</name>
</gene>
<dbReference type="SUPFAM" id="SSF56935">
    <property type="entry name" value="Porins"/>
    <property type="match status" value="1"/>
</dbReference>
<dbReference type="EMBL" id="CP003350">
    <property type="protein sequence ID" value="AFC84832.1"/>
    <property type="molecule type" value="Genomic_DNA"/>
</dbReference>
<keyword evidence="10" id="KW-1185">Reference proteome</keyword>
<dbReference type="KEGG" id="fau:Fraau_0342"/>
<keyword evidence="5 8" id="KW-0732">Signal</keyword>
<evidence type="ECO:0000256" key="1">
    <source>
        <dbReference type="ARBA" id="ARBA00004571"/>
    </source>
</evidence>
<evidence type="ECO:0000256" key="2">
    <source>
        <dbReference type="ARBA" id="ARBA00008163"/>
    </source>
</evidence>
<dbReference type="GO" id="GO:0009279">
    <property type="term" value="C:cell outer membrane"/>
    <property type="evidence" value="ECO:0007669"/>
    <property type="project" value="UniProtKB-SubCell"/>
</dbReference>
<dbReference type="Gene3D" id="2.40.160.60">
    <property type="entry name" value="Outer membrane protein transport protein (OMPP1/FadL/TodX)"/>
    <property type="match status" value="1"/>
</dbReference>
<evidence type="ECO:0000256" key="3">
    <source>
        <dbReference type="ARBA" id="ARBA00022452"/>
    </source>
</evidence>
<dbReference type="GO" id="GO:0015483">
    <property type="term" value="F:long-chain fatty acid transporting porin activity"/>
    <property type="evidence" value="ECO:0007669"/>
    <property type="project" value="TreeGrafter"/>
</dbReference>
<organism evidence="9 10">
    <name type="scientific">Frateuria aurantia (strain ATCC 33424 / DSM 6220 / KCTC 2777 / LMG 1558 / NBRC 3245 / NCIMB 13370)</name>
    <name type="common">Acetobacter aurantius</name>
    <dbReference type="NCBI Taxonomy" id="767434"/>
    <lineage>
        <taxon>Bacteria</taxon>
        <taxon>Pseudomonadati</taxon>
        <taxon>Pseudomonadota</taxon>
        <taxon>Gammaproteobacteria</taxon>
        <taxon>Lysobacterales</taxon>
        <taxon>Rhodanobacteraceae</taxon>
        <taxon>Frateuria</taxon>
    </lineage>
</organism>
<dbReference type="InterPro" id="IPR005017">
    <property type="entry name" value="OMPP1/FadL/TodX"/>
</dbReference>
<feature type="signal peptide" evidence="8">
    <location>
        <begin position="1"/>
        <end position="23"/>
    </location>
</feature>
<evidence type="ECO:0000256" key="8">
    <source>
        <dbReference type="SAM" id="SignalP"/>
    </source>
</evidence>
<name>H8L334_FRAAD</name>
<proteinExistence type="inferred from homology"/>
<dbReference type="Proteomes" id="UP000005234">
    <property type="component" value="Chromosome"/>
</dbReference>
<keyword evidence="7" id="KW-0998">Cell outer membrane</keyword>
<dbReference type="PANTHER" id="PTHR35093:SF8">
    <property type="entry name" value="OUTER MEMBRANE PROTEIN NMB0088-RELATED"/>
    <property type="match status" value="1"/>
</dbReference>
<dbReference type="Pfam" id="PF03349">
    <property type="entry name" value="Toluene_X"/>
    <property type="match status" value="1"/>
</dbReference>
<evidence type="ECO:0000313" key="9">
    <source>
        <dbReference type="EMBL" id="AFC84832.1"/>
    </source>
</evidence>
<comment type="subcellular location">
    <subcellularLocation>
        <location evidence="1">Cell outer membrane</location>
        <topology evidence="1">Multi-pass membrane protein</topology>
    </subcellularLocation>
</comment>
<evidence type="ECO:0000313" key="10">
    <source>
        <dbReference type="Proteomes" id="UP000005234"/>
    </source>
</evidence>
<protein>
    <submittedName>
        <fullName evidence="9">Long-chain fatty acid transport protein</fullName>
    </submittedName>
</protein>
<dbReference type="RefSeq" id="WP_014401838.1">
    <property type="nucleotide sequence ID" value="NC_017033.1"/>
</dbReference>
<accession>H8L334</accession>
<keyword evidence="3" id="KW-1134">Transmembrane beta strand</keyword>
<feature type="chain" id="PRO_5003614182" evidence="8">
    <location>
        <begin position="24"/>
        <end position="415"/>
    </location>
</feature>